<keyword evidence="1" id="KW-0472">Membrane</keyword>
<keyword evidence="1" id="KW-0812">Transmembrane</keyword>
<reference evidence="2 3" key="1">
    <citation type="submission" date="2020-04" db="EMBL/GenBank/DDBJ databases">
        <authorList>
            <person name="De Canck E."/>
        </authorList>
    </citation>
    <scope>NUCLEOTIDE SEQUENCE [LARGE SCALE GENOMIC DNA]</scope>
    <source>
        <strain evidence="2 3">LMG 28138</strain>
    </source>
</reference>
<name>A0A6S7AXR3_9BURK</name>
<evidence type="ECO:0000313" key="3">
    <source>
        <dbReference type="Proteomes" id="UP000494115"/>
    </source>
</evidence>
<proteinExistence type="predicted"/>
<dbReference type="AlphaFoldDB" id="A0A6S7AXR3"/>
<dbReference type="EMBL" id="CADIKM010000003">
    <property type="protein sequence ID" value="CAB3780527.1"/>
    <property type="molecule type" value="Genomic_DNA"/>
</dbReference>
<accession>A0A6S7AXR3</accession>
<evidence type="ECO:0000256" key="1">
    <source>
        <dbReference type="SAM" id="Phobius"/>
    </source>
</evidence>
<keyword evidence="3" id="KW-1185">Reference proteome</keyword>
<keyword evidence="1" id="KW-1133">Transmembrane helix</keyword>
<organism evidence="2 3">
    <name type="scientific">Pararobbsia alpina</name>
    <dbReference type="NCBI Taxonomy" id="621374"/>
    <lineage>
        <taxon>Bacteria</taxon>
        <taxon>Pseudomonadati</taxon>
        <taxon>Pseudomonadota</taxon>
        <taxon>Betaproteobacteria</taxon>
        <taxon>Burkholderiales</taxon>
        <taxon>Burkholderiaceae</taxon>
        <taxon>Pararobbsia</taxon>
    </lineage>
</organism>
<evidence type="ECO:0000313" key="2">
    <source>
        <dbReference type="EMBL" id="CAB3780527.1"/>
    </source>
</evidence>
<gene>
    <name evidence="2" type="ORF">LMG28138_01062</name>
</gene>
<feature type="transmembrane region" description="Helical" evidence="1">
    <location>
        <begin position="27"/>
        <end position="50"/>
    </location>
</feature>
<protein>
    <submittedName>
        <fullName evidence="2">Uncharacterized protein</fullName>
    </submittedName>
</protein>
<sequence>MQVCAAMSRCTRGKSYCLNRRFDSLQWFIATAIAITFGIVGAVGAFAQYVL</sequence>
<dbReference type="Proteomes" id="UP000494115">
    <property type="component" value="Unassembled WGS sequence"/>
</dbReference>